<comment type="similarity">
    <text evidence="7">In the N-terminal section; belongs to the bacterial solute-binding protein 3 family.</text>
</comment>
<dbReference type="GO" id="GO:0071555">
    <property type="term" value="P:cell wall organization"/>
    <property type="evidence" value="ECO:0007669"/>
    <property type="project" value="UniProtKB-KW"/>
</dbReference>
<dbReference type="AlphaFoldDB" id="A0AAN1WI06"/>
<sequence length="500" mass="57142">MKSWIKTLSIISHRVCNHVLVVACVFCLCSLLTGSRLPTLLDRIQKEGVLTVASRNGPTTYYQGIDGYTGFDYELLRGFAEYLDVKLEIVEEEDLGHIFNAIAARDVHMGAAGLTVTDKRRQVVDFSQPYLHVTQQVIYRSNSPKPKSIEDLIGEEILVIGNSSHAERLRELKREHPDLVWNERQDIEMLDLLEMVHNKKVTYAVVDSNALEMNSSVYPRALAAFDITEPEPLAWALPKITDHSLQQAANHYLTQLEHSGELAEITESFYGHVGHINYSGALVFTKRLRTRLPKWREKIEAAAKETNLDWQLLAALSYQESHWNPRAKSPTGVRGFMMLTLNTAREMGVKSRLDPDQSINGGARYFRKMYDRLSDDIVEPDRTWLALAAYNIGFLHLQDARKITQDQGGNPNLWSDIRERLPLLTKRQYYKQTRYGYARGHEAVSYVNNIRNFYNVIAWKEQERAKQEALAAEENETDKPLGYESIISSALEELEIINAM</sequence>
<protein>
    <recommendedName>
        <fullName evidence="7">Membrane-bound lytic murein transglycosylase F</fullName>
        <ecNumber evidence="7">4.2.2.n1</ecNumber>
    </recommendedName>
    <alternativeName>
        <fullName evidence="7">Murein lyase F</fullName>
    </alternativeName>
</protein>
<dbReference type="GO" id="GO:0008933">
    <property type="term" value="F:peptidoglycan lytic transglycosylase activity"/>
    <property type="evidence" value="ECO:0007669"/>
    <property type="project" value="UniProtKB-UniRule"/>
</dbReference>
<dbReference type="CDD" id="cd13403">
    <property type="entry name" value="MLTF-like"/>
    <property type="match status" value="1"/>
</dbReference>
<comment type="subcellular location">
    <subcellularLocation>
        <location evidence="7">Cell outer membrane</location>
        <topology evidence="7">Peripheral membrane protein</topology>
    </subcellularLocation>
    <text evidence="7">Attached to the inner leaflet of the outer membrane.</text>
</comment>
<dbReference type="PANTHER" id="PTHR35936:SF32">
    <property type="entry name" value="MEMBRANE-BOUND LYTIC MUREIN TRANSGLYCOSYLASE F"/>
    <property type="match status" value="1"/>
</dbReference>
<dbReference type="GO" id="GO:0016998">
    <property type="term" value="P:cell wall macromolecule catabolic process"/>
    <property type="evidence" value="ECO:0007669"/>
    <property type="project" value="UniProtKB-UniRule"/>
</dbReference>
<feature type="active site" evidence="7">
    <location>
        <position position="320"/>
    </location>
</feature>
<dbReference type="PANTHER" id="PTHR35936">
    <property type="entry name" value="MEMBRANE-BOUND LYTIC MUREIN TRANSGLYCOSYLASE F"/>
    <property type="match status" value="1"/>
</dbReference>
<dbReference type="SUPFAM" id="SSF53955">
    <property type="entry name" value="Lysozyme-like"/>
    <property type="match status" value="1"/>
</dbReference>
<dbReference type="Gene3D" id="1.10.530.10">
    <property type="match status" value="1"/>
</dbReference>
<dbReference type="InterPro" id="IPR023703">
    <property type="entry name" value="MltF"/>
</dbReference>
<feature type="domain" description="Solute-binding protein family 3/N-terminal" evidence="8">
    <location>
        <begin position="49"/>
        <end position="273"/>
    </location>
</feature>
<comment type="similarity">
    <text evidence="1">Belongs to the bacterial solute-binding protein 3 family.</text>
</comment>
<comment type="catalytic activity">
    <reaction evidence="7">
        <text>Exolytic cleavage of the (1-&gt;4)-beta-glycosidic linkage between N-acetylmuramic acid (MurNAc) and N-acetylglucosamine (GlcNAc) residues in peptidoglycan, from either the reducing or the non-reducing ends of the peptidoglycan chains, with concomitant formation of a 1,6-anhydrobond in the MurNAc residue.</text>
        <dbReference type="EC" id="4.2.2.n1"/>
    </reaction>
</comment>
<evidence type="ECO:0000313" key="9">
    <source>
        <dbReference type="EMBL" id="BCD97974.1"/>
    </source>
</evidence>
<keyword evidence="2 7" id="KW-0732">Signal</keyword>
<dbReference type="HAMAP" id="MF_02016">
    <property type="entry name" value="MltF"/>
    <property type="match status" value="1"/>
</dbReference>
<keyword evidence="5 7" id="KW-0456">Lyase</keyword>
<comment type="domain">
    <text evidence="7">The N-terminal domain does not have lytic activity and probably modulates enzymatic activity. The C-terminal domain is the catalytic active domain.</text>
</comment>
<keyword evidence="10" id="KW-1185">Reference proteome</keyword>
<evidence type="ECO:0000259" key="8">
    <source>
        <dbReference type="SMART" id="SM00062"/>
    </source>
</evidence>
<evidence type="ECO:0000256" key="5">
    <source>
        <dbReference type="ARBA" id="ARBA00023239"/>
    </source>
</evidence>
<comment type="function">
    <text evidence="7">Murein-degrading enzyme that degrades murein glycan strands and insoluble, high-molecular weight murein sacculi, with the concomitant formation of a 1,6-anhydromuramoyl product. Lytic transglycosylases (LTs) play an integral role in the metabolism of the peptidoglycan (PG) sacculus. Their lytic action creates space within the PG sacculus to allow for its expansion as well as for the insertion of various structures such as secretion systems and flagella.</text>
</comment>
<dbReference type="GO" id="GO:0009279">
    <property type="term" value="C:cell outer membrane"/>
    <property type="evidence" value="ECO:0007669"/>
    <property type="project" value="UniProtKB-SubCell"/>
</dbReference>
<dbReference type="Gene3D" id="3.40.190.10">
    <property type="entry name" value="Periplasmic binding protein-like II"/>
    <property type="match status" value="2"/>
</dbReference>
<dbReference type="GO" id="GO:0009253">
    <property type="term" value="P:peptidoglycan catabolic process"/>
    <property type="evidence" value="ECO:0007669"/>
    <property type="project" value="TreeGrafter"/>
</dbReference>
<evidence type="ECO:0000256" key="4">
    <source>
        <dbReference type="ARBA" id="ARBA00023237"/>
    </source>
</evidence>
<organism evidence="9 10">
    <name type="scientific">Marinagarivorans cellulosilyticus</name>
    <dbReference type="NCBI Taxonomy" id="2721545"/>
    <lineage>
        <taxon>Bacteria</taxon>
        <taxon>Pseudomonadati</taxon>
        <taxon>Pseudomonadota</taxon>
        <taxon>Gammaproteobacteria</taxon>
        <taxon>Cellvibrionales</taxon>
        <taxon>Cellvibrionaceae</taxon>
        <taxon>Marinagarivorans</taxon>
    </lineage>
</organism>
<name>A0AAN1WI06_9GAMM</name>
<dbReference type="InterPro" id="IPR023346">
    <property type="entry name" value="Lysozyme-like_dom_sf"/>
</dbReference>
<dbReference type="SMART" id="SM00062">
    <property type="entry name" value="PBPb"/>
    <property type="match status" value="1"/>
</dbReference>
<dbReference type="InterPro" id="IPR008258">
    <property type="entry name" value="Transglycosylase_SLT_dom_1"/>
</dbReference>
<dbReference type="CDD" id="cd01009">
    <property type="entry name" value="PBP2_YfhD_N"/>
    <property type="match status" value="1"/>
</dbReference>
<dbReference type="EMBL" id="AP023086">
    <property type="protein sequence ID" value="BCD97974.1"/>
    <property type="molecule type" value="Genomic_DNA"/>
</dbReference>
<keyword evidence="6 7" id="KW-0961">Cell wall biogenesis/degradation</keyword>
<dbReference type="KEGG" id="marq:MARGE09_P2175"/>
<gene>
    <name evidence="7" type="primary">mltF</name>
    <name evidence="9" type="ORF">MARGE09_P2175</name>
</gene>
<dbReference type="SUPFAM" id="SSF53850">
    <property type="entry name" value="Periplasmic binding protein-like II"/>
    <property type="match status" value="1"/>
</dbReference>
<dbReference type="Pfam" id="PF01464">
    <property type="entry name" value="SLT"/>
    <property type="match status" value="1"/>
</dbReference>
<accession>A0AAN1WI06</accession>
<comment type="similarity">
    <text evidence="7">In the C-terminal section; belongs to the transglycosylase Slt family.</text>
</comment>
<dbReference type="NCBIfam" id="NF008112">
    <property type="entry name" value="PRK10859.1"/>
    <property type="match status" value="1"/>
</dbReference>
<dbReference type="Proteomes" id="UP001320119">
    <property type="component" value="Chromosome"/>
</dbReference>
<dbReference type="Pfam" id="PF00497">
    <property type="entry name" value="SBP_bac_3"/>
    <property type="match status" value="1"/>
</dbReference>
<evidence type="ECO:0000256" key="3">
    <source>
        <dbReference type="ARBA" id="ARBA00023136"/>
    </source>
</evidence>
<reference evidence="9 10" key="1">
    <citation type="journal article" date="2022" name="IScience">
        <title>An ultrasensitive nanofiber-based assay for enzymatic hydrolysis and deep-sea microbial degradation of cellulose.</title>
        <authorList>
            <person name="Tsudome M."/>
            <person name="Tachioka M."/>
            <person name="Miyazaki M."/>
            <person name="Uchimura K."/>
            <person name="Tsuda M."/>
            <person name="Takaki Y."/>
            <person name="Deguchi S."/>
        </authorList>
    </citation>
    <scope>NUCLEOTIDE SEQUENCE [LARGE SCALE GENOMIC DNA]</scope>
    <source>
        <strain evidence="9 10">GE09</strain>
    </source>
</reference>
<dbReference type="EC" id="4.2.2.n1" evidence="7"/>
<evidence type="ECO:0000256" key="2">
    <source>
        <dbReference type="ARBA" id="ARBA00022729"/>
    </source>
</evidence>
<evidence type="ECO:0000256" key="1">
    <source>
        <dbReference type="ARBA" id="ARBA00010333"/>
    </source>
</evidence>
<dbReference type="InterPro" id="IPR001638">
    <property type="entry name" value="Solute-binding_3/MltF_N"/>
</dbReference>
<evidence type="ECO:0000313" key="10">
    <source>
        <dbReference type="Proteomes" id="UP001320119"/>
    </source>
</evidence>
<evidence type="ECO:0000256" key="7">
    <source>
        <dbReference type="HAMAP-Rule" id="MF_02016"/>
    </source>
</evidence>
<keyword evidence="3 7" id="KW-0472">Membrane</keyword>
<keyword evidence="4 7" id="KW-0998">Cell outer membrane</keyword>
<proteinExistence type="inferred from homology"/>
<comment type="caution">
    <text evidence="7">Lacks conserved residue(s) required for the propagation of feature annotation.</text>
</comment>
<feature type="region of interest" description="LT domain" evidence="7">
    <location>
        <begin position="274"/>
        <end position="500"/>
    </location>
</feature>
<evidence type="ECO:0000256" key="6">
    <source>
        <dbReference type="ARBA" id="ARBA00023316"/>
    </source>
</evidence>